<dbReference type="Proteomes" id="UP000320421">
    <property type="component" value="Chromosome"/>
</dbReference>
<dbReference type="GO" id="GO:0016020">
    <property type="term" value="C:membrane"/>
    <property type="evidence" value="ECO:0007669"/>
    <property type="project" value="InterPro"/>
</dbReference>
<evidence type="ECO:0000313" key="4">
    <source>
        <dbReference type="Proteomes" id="UP000320421"/>
    </source>
</evidence>
<dbReference type="AlphaFoldDB" id="A0A517PQV6"/>
<feature type="transmembrane region" description="Helical" evidence="1">
    <location>
        <begin position="268"/>
        <end position="286"/>
    </location>
</feature>
<feature type="transmembrane region" description="Helical" evidence="1">
    <location>
        <begin position="210"/>
        <end position="227"/>
    </location>
</feature>
<keyword evidence="4" id="KW-1185">Reference proteome</keyword>
<name>A0A517PQV6_9PLAN</name>
<accession>A0A517PQV6</accession>
<keyword evidence="1" id="KW-0812">Transmembrane</keyword>
<dbReference type="Pfam" id="PF12801">
    <property type="entry name" value="Fer4_5"/>
    <property type="match status" value="2"/>
</dbReference>
<feature type="transmembrane region" description="Helical" evidence="1">
    <location>
        <begin position="326"/>
        <end position="346"/>
    </location>
</feature>
<dbReference type="SMART" id="SM00900">
    <property type="entry name" value="FMN_bind"/>
    <property type="match status" value="1"/>
</dbReference>
<keyword evidence="1" id="KW-0472">Membrane</keyword>
<protein>
    <submittedName>
        <fullName evidence="3">4Fe-4S binding domain protein</fullName>
    </submittedName>
</protein>
<dbReference type="Pfam" id="PF04205">
    <property type="entry name" value="FMN_bind"/>
    <property type="match status" value="1"/>
</dbReference>
<gene>
    <name evidence="3" type="ORF">HG66A1_35420</name>
</gene>
<dbReference type="OrthoDB" id="235065at2"/>
<dbReference type="InterPro" id="IPR007329">
    <property type="entry name" value="FMN-bd"/>
</dbReference>
<dbReference type="InterPro" id="IPR017896">
    <property type="entry name" value="4Fe4S_Fe-S-bd"/>
</dbReference>
<evidence type="ECO:0000259" key="2">
    <source>
        <dbReference type="SMART" id="SM00900"/>
    </source>
</evidence>
<evidence type="ECO:0000256" key="1">
    <source>
        <dbReference type="SAM" id="Phobius"/>
    </source>
</evidence>
<proteinExistence type="predicted"/>
<feature type="transmembrane region" description="Helical" evidence="1">
    <location>
        <begin position="239"/>
        <end position="262"/>
    </location>
</feature>
<feature type="transmembrane region" description="Helical" evidence="1">
    <location>
        <begin position="358"/>
        <end position="382"/>
    </location>
</feature>
<reference evidence="3 4" key="1">
    <citation type="submission" date="2019-02" db="EMBL/GenBank/DDBJ databases">
        <title>Deep-cultivation of Planctomycetes and their phenomic and genomic characterization uncovers novel biology.</title>
        <authorList>
            <person name="Wiegand S."/>
            <person name="Jogler M."/>
            <person name="Boedeker C."/>
            <person name="Pinto D."/>
            <person name="Vollmers J."/>
            <person name="Rivas-Marin E."/>
            <person name="Kohn T."/>
            <person name="Peeters S.H."/>
            <person name="Heuer A."/>
            <person name="Rast P."/>
            <person name="Oberbeckmann S."/>
            <person name="Bunk B."/>
            <person name="Jeske O."/>
            <person name="Meyerdierks A."/>
            <person name="Storesund J.E."/>
            <person name="Kallscheuer N."/>
            <person name="Luecker S."/>
            <person name="Lage O.M."/>
            <person name="Pohl T."/>
            <person name="Merkel B.J."/>
            <person name="Hornburger P."/>
            <person name="Mueller R.-W."/>
            <person name="Bruemmer F."/>
            <person name="Labrenz M."/>
            <person name="Spormann A.M."/>
            <person name="Op den Camp H."/>
            <person name="Overmann J."/>
            <person name="Amann R."/>
            <person name="Jetten M.S.M."/>
            <person name="Mascher T."/>
            <person name="Medema M.H."/>
            <person name="Devos D.P."/>
            <person name="Kaster A.-K."/>
            <person name="Ovreas L."/>
            <person name="Rohde M."/>
            <person name="Galperin M.Y."/>
            <person name="Jogler C."/>
        </authorList>
    </citation>
    <scope>NUCLEOTIDE SEQUENCE [LARGE SCALE GENOMIC DNA]</scope>
    <source>
        <strain evidence="3 4">HG66A1</strain>
    </source>
</reference>
<dbReference type="EMBL" id="CP036266">
    <property type="protein sequence ID" value="QDT21739.1"/>
    <property type="molecule type" value="Genomic_DNA"/>
</dbReference>
<feature type="domain" description="FMN-binding" evidence="2">
    <location>
        <begin position="105"/>
        <end position="193"/>
    </location>
</feature>
<keyword evidence="1" id="KW-1133">Transmembrane helix</keyword>
<dbReference type="GO" id="GO:0010181">
    <property type="term" value="F:FMN binding"/>
    <property type="evidence" value="ECO:0007669"/>
    <property type="project" value="InterPro"/>
</dbReference>
<dbReference type="RefSeq" id="WP_145186523.1">
    <property type="nucleotide sequence ID" value="NZ_CP036266.1"/>
</dbReference>
<evidence type="ECO:0000313" key="3">
    <source>
        <dbReference type="EMBL" id="QDT21739.1"/>
    </source>
</evidence>
<sequence>MTELPLVSQPAPRPRPASRLRSFSLKLYRLTVLILIVWLIRDYYIRIRVQGKAPVELHEVKAILPGAESLSVDHSDRMGLFVLDENNQTIGYAIRTSPVSDEIIGYCGPSDTLVVFEQKTGKVAGLAIRSSGDTTSHVNDVRANQYFMDRWKEYAWDQIAGLDLERGEIEGVSGATMTSMGLAYAIRNRIRYSKQQEQSVTPFRFAAKDAFLISFTVGACLLTFTRLKRFHWLRKLFKIAAFIYLGFVTGDLLAESLFAGWAKYSVPWRQLSGLVLLAGAAILVPWSSRRNIYCQTLCPHGTAQEFLGKIVPHQKKLKIRPDVKRALRWIPGLLLGLILVIIFLKLPVDLAELEAFDAYLLTSAGIASIAIAVSGLVASIFVPQAYCHYGCPTGTIFEFVRSHGRADHFGKSDFVAGLFLMLALTLNQYAEQFQQLLLQ</sequence>
<organism evidence="3 4">
    <name type="scientific">Gimesia chilikensis</name>
    <dbReference type="NCBI Taxonomy" id="2605989"/>
    <lineage>
        <taxon>Bacteria</taxon>
        <taxon>Pseudomonadati</taxon>
        <taxon>Planctomycetota</taxon>
        <taxon>Planctomycetia</taxon>
        <taxon>Planctomycetales</taxon>
        <taxon>Planctomycetaceae</taxon>
        <taxon>Gimesia</taxon>
    </lineage>
</organism>